<keyword evidence="1" id="KW-0472">Membrane</keyword>
<feature type="transmembrane region" description="Helical" evidence="1">
    <location>
        <begin position="21"/>
        <end position="41"/>
    </location>
</feature>
<keyword evidence="1" id="KW-0812">Transmembrane</keyword>
<dbReference type="Proteomes" id="UP000649829">
    <property type="component" value="Unassembled WGS sequence"/>
</dbReference>
<evidence type="ECO:0000313" key="2">
    <source>
        <dbReference type="EMBL" id="GGL84180.1"/>
    </source>
</evidence>
<reference evidence="2" key="1">
    <citation type="journal article" date="2014" name="Int. J. Syst. Evol. Microbiol.">
        <title>Complete genome sequence of Corynebacterium casei LMG S-19264T (=DSM 44701T), isolated from a smear-ripened cheese.</title>
        <authorList>
            <consortium name="US DOE Joint Genome Institute (JGI-PGF)"/>
            <person name="Walter F."/>
            <person name="Albersmeier A."/>
            <person name="Kalinowski J."/>
            <person name="Ruckert C."/>
        </authorList>
    </citation>
    <scope>NUCLEOTIDE SEQUENCE</scope>
    <source>
        <strain evidence="2">CGMCC 1.6293</strain>
    </source>
</reference>
<sequence>MAQRSLKTRGHRFLVKARRTLPPGTRVVLGIILICLGFLGFLPILGFWMIPLGAALAWLDVGPWWRGLKARRSRRAAPEDAPSE</sequence>
<protein>
    <recommendedName>
        <fullName evidence="4">Transmembrane protein (PGPGW)</fullName>
    </recommendedName>
</protein>
<accession>A0A917SII8</accession>
<dbReference type="AlphaFoldDB" id="A0A917SII8"/>
<comment type="caution">
    <text evidence="2">The sequence shown here is derived from an EMBL/GenBank/DDBJ whole genome shotgun (WGS) entry which is preliminary data.</text>
</comment>
<evidence type="ECO:0008006" key="4">
    <source>
        <dbReference type="Google" id="ProtNLM"/>
    </source>
</evidence>
<reference evidence="2" key="2">
    <citation type="submission" date="2020-09" db="EMBL/GenBank/DDBJ databases">
        <authorList>
            <person name="Sun Q."/>
            <person name="Zhou Y."/>
        </authorList>
    </citation>
    <scope>NUCLEOTIDE SEQUENCE</scope>
    <source>
        <strain evidence="2">CGMCC 1.6293</strain>
    </source>
</reference>
<dbReference type="EMBL" id="BMLF01000001">
    <property type="protein sequence ID" value="GGL84180.1"/>
    <property type="molecule type" value="Genomic_DNA"/>
</dbReference>
<keyword evidence="3" id="KW-1185">Reference proteome</keyword>
<name>A0A917SII8_9RHOB</name>
<evidence type="ECO:0000256" key="1">
    <source>
        <dbReference type="SAM" id="Phobius"/>
    </source>
</evidence>
<proteinExistence type="predicted"/>
<keyword evidence="1" id="KW-1133">Transmembrane helix</keyword>
<dbReference type="RefSeq" id="WP_028285226.1">
    <property type="nucleotide sequence ID" value="NZ_BMLF01000001.1"/>
</dbReference>
<gene>
    <name evidence="2" type="ORF">GCM10011534_02620</name>
</gene>
<organism evidence="2 3">
    <name type="scientific">Pseudooceanicola nanhaiensis</name>
    <dbReference type="NCBI Taxonomy" id="375761"/>
    <lineage>
        <taxon>Bacteria</taxon>
        <taxon>Pseudomonadati</taxon>
        <taxon>Pseudomonadota</taxon>
        <taxon>Alphaproteobacteria</taxon>
        <taxon>Rhodobacterales</taxon>
        <taxon>Paracoccaceae</taxon>
        <taxon>Pseudooceanicola</taxon>
    </lineage>
</organism>
<evidence type="ECO:0000313" key="3">
    <source>
        <dbReference type="Proteomes" id="UP000649829"/>
    </source>
</evidence>